<protein>
    <submittedName>
        <fullName evidence="2">DNA-binding protein</fullName>
    </submittedName>
</protein>
<dbReference type="EMBL" id="CP020370">
    <property type="protein sequence ID" value="AUB79542.1"/>
    <property type="molecule type" value="Genomic_DNA"/>
</dbReference>
<accession>A0A2K8U1U5</accession>
<dbReference type="GO" id="GO:0003677">
    <property type="term" value="F:DNA binding"/>
    <property type="evidence" value="ECO:0007669"/>
    <property type="project" value="UniProtKB-KW"/>
</dbReference>
<evidence type="ECO:0000313" key="2">
    <source>
        <dbReference type="EMBL" id="AUB79542.1"/>
    </source>
</evidence>
<name>A0A2K8U1U5_9GAMM</name>
<evidence type="ECO:0000313" key="3">
    <source>
        <dbReference type="Proteomes" id="UP000232638"/>
    </source>
</evidence>
<dbReference type="CDD" id="cd18687">
    <property type="entry name" value="PIN_VapC-like"/>
    <property type="match status" value="1"/>
</dbReference>
<proteinExistence type="predicted"/>
<dbReference type="AlphaFoldDB" id="A0A2K8U1U5"/>
<dbReference type="RefSeq" id="WP_100917361.1">
    <property type="nucleotide sequence ID" value="NZ_CP020370.1"/>
</dbReference>
<dbReference type="Proteomes" id="UP000232638">
    <property type="component" value="Chromosome"/>
</dbReference>
<dbReference type="Pfam" id="PF01850">
    <property type="entry name" value="PIN"/>
    <property type="match status" value="1"/>
</dbReference>
<dbReference type="SUPFAM" id="SSF88723">
    <property type="entry name" value="PIN domain-like"/>
    <property type="match status" value="1"/>
</dbReference>
<keyword evidence="3" id="KW-1185">Reference proteome</keyword>
<dbReference type="KEGG" id="tsy:THSYN_00240"/>
<dbReference type="InterPro" id="IPR029060">
    <property type="entry name" value="PIN-like_dom_sf"/>
</dbReference>
<evidence type="ECO:0000259" key="1">
    <source>
        <dbReference type="Pfam" id="PF01850"/>
    </source>
</evidence>
<dbReference type="Gene3D" id="3.40.50.1010">
    <property type="entry name" value="5'-nuclease"/>
    <property type="match status" value="1"/>
</dbReference>
<reference evidence="2 3" key="1">
    <citation type="submission" date="2017-03" db="EMBL/GenBank/DDBJ databases">
        <title>Complete genome sequence of Candidatus 'Thiodictyon syntrophicum' sp. nov. strain Cad16T, a photolithoautotroph purple sulfur bacterium isolated from an alpine meromictic lake.</title>
        <authorList>
            <person name="Luedin S.M."/>
            <person name="Pothier J.F."/>
            <person name="Danza F."/>
            <person name="Storelli N."/>
            <person name="Wittwer M."/>
            <person name="Tonolla M."/>
        </authorList>
    </citation>
    <scope>NUCLEOTIDE SEQUENCE [LARGE SCALE GENOMIC DNA]</scope>
    <source>
        <strain evidence="2 3">Cad16T</strain>
    </source>
</reference>
<gene>
    <name evidence="2" type="ORF">THSYN_00240</name>
</gene>
<keyword evidence="2" id="KW-0238">DNA-binding</keyword>
<dbReference type="InterPro" id="IPR002716">
    <property type="entry name" value="PIN_dom"/>
</dbReference>
<organism evidence="2 3">
    <name type="scientific">Candidatus Thiodictyon syntrophicum</name>
    <dbReference type="NCBI Taxonomy" id="1166950"/>
    <lineage>
        <taxon>Bacteria</taxon>
        <taxon>Pseudomonadati</taxon>
        <taxon>Pseudomonadota</taxon>
        <taxon>Gammaproteobacteria</taxon>
        <taxon>Chromatiales</taxon>
        <taxon>Chromatiaceae</taxon>
        <taxon>Thiodictyon</taxon>
    </lineage>
</organism>
<dbReference type="OrthoDB" id="5625074at2"/>
<sequence length="164" mass="18036">MKKTVYIETSIPSYLTARPSRDIRAAAWQQITGQWWDEARAGFDLFTSELVLVEASAGNPEAAARRLEALQGIAELPIDEEAQELAGQLIARGGIPESAEADALHIAVAAVHRIDFLLTWNCRHIDNATRKPIIRSICGSLGYSCPEICTPLELLTEPEDDVPR</sequence>
<feature type="domain" description="PIN" evidence="1">
    <location>
        <begin position="5"/>
        <end position="119"/>
    </location>
</feature>